<sequence length="127" mass="14121">MSTDVRLDENGNPNLSNGKDYVTGVDELRQSLEMRLLSQVGWAVDDVDFGVEWLDFFGEFQDADLAANKIAEALEEDDRVAVVTDVTVDPDYKTRKAMIKVTMQLSDSDLIADNGDPNLDFNTSITI</sequence>
<evidence type="ECO:0000313" key="2">
    <source>
        <dbReference type="Proteomes" id="UP000051256"/>
    </source>
</evidence>
<name>A0A0R2CPB6_9LACO</name>
<evidence type="ECO:0008006" key="3">
    <source>
        <dbReference type="Google" id="ProtNLM"/>
    </source>
</evidence>
<dbReference type="STRING" id="1423802.FC56_GL000296"/>
<dbReference type="EMBL" id="AYZR01000008">
    <property type="protein sequence ID" value="KRM93582.1"/>
    <property type="molecule type" value="Genomic_DNA"/>
</dbReference>
<protein>
    <recommendedName>
        <fullName evidence="3">IraD/Gp25-like domain-containing protein</fullName>
    </recommendedName>
</protein>
<evidence type="ECO:0000313" key="1">
    <source>
        <dbReference type="EMBL" id="KRM93582.1"/>
    </source>
</evidence>
<dbReference type="Gene3D" id="3.10.450.40">
    <property type="match status" value="1"/>
</dbReference>
<reference evidence="1 2" key="1">
    <citation type="journal article" date="2015" name="Genome Announc.">
        <title>Expanding the biotechnology potential of lactobacilli through comparative genomics of 213 strains and associated genera.</title>
        <authorList>
            <person name="Sun Z."/>
            <person name="Harris H.M."/>
            <person name="McCann A."/>
            <person name="Guo C."/>
            <person name="Argimon S."/>
            <person name="Zhang W."/>
            <person name="Yang X."/>
            <person name="Jeffery I.B."/>
            <person name="Cooney J.C."/>
            <person name="Kagawa T.F."/>
            <person name="Liu W."/>
            <person name="Song Y."/>
            <person name="Salvetti E."/>
            <person name="Wrobel A."/>
            <person name="Rasinkangas P."/>
            <person name="Parkhill J."/>
            <person name="Rea M.C."/>
            <person name="O'Sullivan O."/>
            <person name="Ritari J."/>
            <person name="Douillard F.P."/>
            <person name="Paul Ross R."/>
            <person name="Yang R."/>
            <person name="Briner A.E."/>
            <person name="Felis G.E."/>
            <person name="de Vos W.M."/>
            <person name="Barrangou R."/>
            <person name="Klaenhammer T.R."/>
            <person name="Caufield P.W."/>
            <person name="Cui Y."/>
            <person name="Zhang H."/>
            <person name="O'Toole P.W."/>
        </authorList>
    </citation>
    <scope>NUCLEOTIDE SEQUENCE [LARGE SCALE GENOMIC DNA]</scope>
    <source>
        <strain evidence="1 2">DSM 24302</strain>
    </source>
</reference>
<comment type="caution">
    <text evidence="1">The sequence shown here is derived from an EMBL/GenBank/DDBJ whole genome shotgun (WGS) entry which is preliminary data.</text>
</comment>
<organism evidence="1 2">
    <name type="scientific">Lentilactobacillus senioris DSM 24302 = JCM 17472</name>
    <dbReference type="NCBI Taxonomy" id="1423802"/>
    <lineage>
        <taxon>Bacteria</taxon>
        <taxon>Bacillati</taxon>
        <taxon>Bacillota</taxon>
        <taxon>Bacilli</taxon>
        <taxon>Lactobacillales</taxon>
        <taxon>Lactobacillaceae</taxon>
        <taxon>Lentilactobacillus</taxon>
    </lineage>
</organism>
<dbReference type="SUPFAM" id="SSF160719">
    <property type="entry name" value="gpW/gp25-like"/>
    <property type="match status" value="1"/>
</dbReference>
<dbReference type="PATRIC" id="fig|1423802.4.peg.304"/>
<gene>
    <name evidence="1" type="ORF">FC56_GL000296</name>
</gene>
<dbReference type="InterPro" id="IPR020288">
    <property type="entry name" value="Sheath_initiator"/>
</dbReference>
<dbReference type="Proteomes" id="UP000051256">
    <property type="component" value="Unassembled WGS sequence"/>
</dbReference>
<dbReference type="RefSeq" id="WP_056978160.1">
    <property type="nucleotide sequence ID" value="NZ_AYZR01000008.1"/>
</dbReference>
<accession>A0A0R2CPB6</accession>
<proteinExistence type="predicted"/>
<dbReference type="AlphaFoldDB" id="A0A0R2CPB6"/>
<keyword evidence="2" id="KW-1185">Reference proteome</keyword>
<dbReference type="Pfam" id="PF10934">
    <property type="entry name" value="Sheath_initiator"/>
    <property type="match status" value="1"/>
</dbReference>